<comment type="cofactor">
    <cofactor evidence="1">
        <name>FAD</name>
        <dbReference type="ChEBI" id="CHEBI:57692"/>
    </cofactor>
</comment>
<keyword evidence="5" id="KW-0274">FAD</keyword>
<evidence type="ECO:0000256" key="3">
    <source>
        <dbReference type="ARBA" id="ARBA00022630"/>
    </source>
</evidence>
<dbReference type="AlphaFoldDB" id="A0A9P4NQ36"/>
<evidence type="ECO:0000256" key="6">
    <source>
        <dbReference type="ARBA" id="ARBA00023002"/>
    </source>
</evidence>
<dbReference type="EMBL" id="MU007045">
    <property type="protein sequence ID" value="KAF2429602.1"/>
    <property type="molecule type" value="Genomic_DNA"/>
</dbReference>
<reference evidence="11" key="1">
    <citation type="journal article" date="2020" name="Stud. Mycol.">
        <title>101 Dothideomycetes genomes: a test case for predicting lifestyles and emergence of pathogens.</title>
        <authorList>
            <person name="Haridas S."/>
            <person name="Albert R."/>
            <person name="Binder M."/>
            <person name="Bloem J."/>
            <person name="Labutti K."/>
            <person name="Salamov A."/>
            <person name="Andreopoulos B."/>
            <person name="Baker S."/>
            <person name="Barry K."/>
            <person name="Bills G."/>
            <person name="Bluhm B."/>
            <person name="Cannon C."/>
            <person name="Castanera R."/>
            <person name="Culley D."/>
            <person name="Daum C."/>
            <person name="Ezra D."/>
            <person name="Gonzalez J."/>
            <person name="Henrissat B."/>
            <person name="Kuo A."/>
            <person name="Liang C."/>
            <person name="Lipzen A."/>
            <person name="Lutzoni F."/>
            <person name="Magnuson J."/>
            <person name="Mondo S."/>
            <person name="Nolan M."/>
            <person name="Ohm R."/>
            <person name="Pangilinan J."/>
            <person name="Park H.-J."/>
            <person name="Ramirez L."/>
            <person name="Alfaro M."/>
            <person name="Sun H."/>
            <person name="Tritt A."/>
            <person name="Yoshinaga Y."/>
            <person name="Zwiers L.-H."/>
            <person name="Turgeon B."/>
            <person name="Goodwin S."/>
            <person name="Spatafora J."/>
            <person name="Crous P."/>
            <person name="Grigoriev I."/>
        </authorList>
    </citation>
    <scope>NUCLEOTIDE SEQUENCE</scope>
    <source>
        <strain evidence="11">CBS 130266</strain>
    </source>
</reference>
<dbReference type="InterPro" id="IPR017046">
    <property type="entry name" value="Prenylcysteine_Oxase1"/>
</dbReference>
<sequence length="592" mass="64856">MKLFTPLVLFAAALLRDVSAGHNHHTGLHEYEKVLGGVSDAGSRNKVKRVAIIGAGSAGTSTSYHLRRYALAAGIPLNITIFERSPYIGGRSTTVNAYNLTNPPLSAILELGGSIFVSVNHILKNATRDFNLSTSTISPPSTTAPKIGIYNGETFVFTGGSIWDIAKLWWRYGLAPYRANNLMKETVGRFLEMYDQRRGGFPFVSLGGAVVERGLSGVVAATGEQYLRENGVGDLFAREVVTASTRVNYAQHLPLIHGLETMVCMATSGAMSIAGGNYQIFQSMALNSTSDIRLSTTVTSLTKQEDSATYILKSTSSTPYSGGDTIETTTTSTFDTVILAAPYQYADLKVTPQSPYKPDEIPYVTLHVTLFTSPHLLDPVAFGLKVGEKVPQVVLTTLLPDEHPGIKPIFPGKVGFYSISTLHTVTNPSTGREEFAYKIFTPHPVIFSFLAKILGVNSTTLISSTPSSSSSSSSTPSEEDSPPQDFTSKDISWIYQKIWQSYPYEYPRVTFEELRLDENFWYTAGIESFISTMETSALMGMNVARLVVDEWVSGRRHEYFEESLGRKTRAPLTAVVEDEEEVVEEESLNVEL</sequence>
<evidence type="ECO:0000256" key="5">
    <source>
        <dbReference type="ARBA" id="ARBA00022827"/>
    </source>
</evidence>
<dbReference type="Pfam" id="PF13450">
    <property type="entry name" value="NAD_binding_8"/>
    <property type="match status" value="1"/>
</dbReference>
<dbReference type="Proteomes" id="UP000800235">
    <property type="component" value="Unassembled WGS sequence"/>
</dbReference>
<keyword evidence="4 9" id="KW-0732">Signal</keyword>
<keyword evidence="12" id="KW-1185">Reference proteome</keyword>
<evidence type="ECO:0000313" key="12">
    <source>
        <dbReference type="Proteomes" id="UP000800235"/>
    </source>
</evidence>
<evidence type="ECO:0000313" key="11">
    <source>
        <dbReference type="EMBL" id="KAF2429602.1"/>
    </source>
</evidence>
<dbReference type="PANTHER" id="PTHR15944:SF0">
    <property type="entry name" value="PRENYLCYSTEINE LYASE DOMAIN-CONTAINING PROTEIN"/>
    <property type="match status" value="1"/>
</dbReference>
<dbReference type="InterPro" id="IPR010795">
    <property type="entry name" value="Prenylcys_lyase"/>
</dbReference>
<dbReference type="InterPro" id="IPR036188">
    <property type="entry name" value="FAD/NAD-bd_sf"/>
</dbReference>
<keyword evidence="7" id="KW-0325">Glycoprotein</keyword>
<dbReference type="PANTHER" id="PTHR15944">
    <property type="entry name" value="FARNESYLCYSTEINE LYASE"/>
    <property type="match status" value="1"/>
</dbReference>
<dbReference type="GO" id="GO:0001735">
    <property type="term" value="F:prenylcysteine oxidase activity"/>
    <property type="evidence" value="ECO:0007669"/>
    <property type="project" value="InterPro"/>
</dbReference>
<feature type="signal peptide" evidence="9">
    <location>
        <begin position="1"/>
        <end position="20"/>
    </location>
</feature>
<evidence type="ECO:0000256" key="4">
    <source>
        <dbReference type="ARBA" id="ARBA00022729"/>
    </source>
</evidence>
<dbReference type="OrthoDB" id="437369at2759"/>
<feature type="domain" description="Prenylcysteine lyase" evidence="10">
    <location>
        <begin position="161"/>
        <end position="553"/>
    </location>
</feature>
<dbReference type="PIRSF" id="PIRSF036292">
    <property type="entry name" value="Prenylcysteine_oxidase"/>
    <property type="match status" value="1"/>
</dbReference>
<dbReference type="GO" id="GO:0030327">
    <property type="term" value="P:prenylated protein catabolic process"/>
    <property type="evidence" value="ECO:0007669"/>
    <property type="project" value="TreeGrafter"/>
</dbReference>
<protein>
    <submittedName>
        <fullName evidence="11">Prenylcysteine oxidase</fullName>
    </submittedName>
</protein>
<keyword evidence="3" id="KW-0285">Flavoprotein</keyword>
<evidence type="ECO:0000256" key="8">
    <source>
        <dbReference type="SAM" id="MobiDB-lite"/>
    </source>
</evidence>
<gene>
    <name evidence="11" type="ORF">EJ08DRAFT_698101</name>
</gene>
<dbReference type="SUPFAM" id="SSF51905">
    <property type="entry name" value="FAD/NAD(P)-binding domain"/>
    <property type="match status" value="1"/>
</dbReference>
<dbReference type="Pfam" id="PF07156">
    <property type="entry name" value="Prenylcys_lyase"/>
    <property type="match status" value="1"/>
</dbReference>
<dbReference type="GO" id="GO:0030328">
    <property type="term" value="P:prenylcysteine catabolic process"/>
    <property type="evidence" value="ECO:0007669"/>
    <property type="project" value="InterPro"/>
</dbReference>
<dbReference type="Gene3D" id="3.50.50.60">
    <property type="entry name" value="FAD/NAD(P)-binding domain"/>
    <property type="match status" value="1"/>
</dbReference>
<proteinExistence type="inferred from homology"/>
<keyword evidence="6" id="KW-0560">Oxidoreductase</keyword>
<evidence type="ECO:0000256" key="1">
    <source>
        <dbReference type="ARBA" id="ARBA00001974"/>
    </source>
</evidence>
<organism evidence="11 12">
    <name type="scientific">Tothia fuscella</name>
    <dbReference type="NCBI Taxonomy" id="1048955"/>
    <lineage>
        <taxon>Eukaryota</taxon>
        <taxon>Fungi</taxon>
        <taxon>Dikarya</taxon>
        <taxon>Ascomycota</taxon>
        <taxon>Pezizomycotina</taxon>
        <taxon>Dothideomycetes</taxon>
        <taxon>Pleosporomycetidae</taxon>
        <taxon>Venturiales</taxon>
        <taxon>Cylindrosympodiaceae</taxon>
        <taxon>Tothia</taxon>
    </lineage>
</organism>
<comment type="similarity">
    <text evidence="2">Belongs to the prenylcysteine oxidase family.</text>
</comment>
<evidence type="ECO:0000256" key="9">
    <source>
        <dbReference type="SAM" id="SignalP"/>
    </source>
</evidence>
<name>A0A9P4NQ36_9PEZI</name>
<feature type="chain" id="PRO_5040401191" evidence="9">
    <location>
        <begin position="21"/>
        <end position="592"/>
    </location>
</feature>
<feature type="region of interest" description="Disordered" evidence="8">
    <location>
        <begin position="465"/>
        <end position="487"/>
    </location>
</feature>
<accession>A0A9P4NQ36</accession>
<comment type="caution">
    <text evidence="11">The sequence shown here is derived from an EMBL/GenBank/DDBJ whole genome shotgun (WGS) entry which is preliminary data.</text>
</comment>
<evidence type="ECO:0000256" key="2">
    <source>
        <dbReference type="ARBA" id="ARBA00009967"/>
    </source>
</evidence>
<evidence type="ECO:0000259" key="10">
    <source>
        <dbReference type="Pfam" id="PF07156"/>
    </source>
</evidence>
<feature type="compositionally biased region" description="Low complexity" evidence="8">
    <location>
        <begin position="465"/>
        <end position="476"/>
    </location>
</feature>
<evidence type="ECO:0000256" key="7">
    <source>
        <dbReference type="ARBA" id="ARBA00023180"/>
    </source>
</evidence>